<sequence>MLVPESLVALAAEPNTNKQIYIQQYRFNRTQSLLKRKLRKRKRINNLSQKSLSNSQKMVKMNKKRQLTQNRKPSKSQRKPRRRNLNSMGPTFQMFYYITSNADPHPYSLTDPKSAQLQTPSLFMNKRVYK</sequence>
<keyword evidence="4" id="KW-1185">Reference proteome</keyword>
<reference evidence="2" key="1">
    <citation type="submission" date="2023-06" db="EMBL/GenBank/DDBJ databases">
        <authorList>
            <person name="Kurt Z."/>
        </authorList>
    </citation>
    <scope>NUCLEOTIDE SEQUENCE</scope>
</reference>
<accession>A0AA86TST5</accession>
<comment type="caution">
    <text evidence="2">The sequence shown here is derived from an EMBL/GenBank/DDBJ whole genome shotgun (WGS) entry which is preliminary data.</text>
</comment>
<feature type="compositionally biased region" description="Low complexity" evidence="1">
    <location>
        <begin position="45"/>
        <end position="57"/>
    </location>
</feature>
<evidence type="ECO:0000256" key="1">
    <source>
        <dbReference type="SAM" id="MobiDB-lite"/>
    </source>
</evidence>
<gene>
    <name evidence="2" type="ORF">HINF_LOCUS15269</name>
    <name evidence="3" type="ORF">HINF_LOCUS43332</name>
</gene>
<dbReference type="EMBL" id="CAXDID020000180">
    <property type="protein sequence ID" value="CAL6049478.1"/>
    <property type="molecule type" value="Genomic_DNA"/>
</dbReference>
<name>A0AA86TST5_9EUKA</name>
<organism evidence="2">
    <name type="scientific">Hexamita inflata</name>
    <dbReference type="NCBI Taxonomy" id="28002"/>
    <lineage>
        <taxon>Eukaryota</taxon>
        <taxon>Metamonada</taxon>
        <taxon>Diplomonadida</taxon>
        <taxon>Hexamitidae</taxon>
        <taxon>Hexamitinae</taxon>
        <taxon>Hexamita</taxon>
    </lineage>
</organism>
<feature type="region of interest" description="Disordered" evidence="1">
    <location>
        <begin position="36"/>
        <end position="89"/>
    </location>
</feature>
<evidence type="ECO:0000313" key="4">
    <source>
        <dbReference type="Proteomes" id="UP001642409"/>
    </source>
</evidence>
<evidence type="ECO:0000313" key="2">
    <source>
        <dbReference type="EMBL" id="CAI9927624.1"/>
    </source>
</evidence>
<dbReference type="EMBL" id="CATOUU010000384">
    <property type="protein sequence ID" value="CAI9927624.1"/>
    <property type="molecule type" value="Genomic_DNA"/>
</dbReference>
<feature type="compositionally biased region" description="Basic residues" evidence="1">
    <location>
        <begin position="60"/>
        <end position="84"/>
    </location>
</feature>
<evidence type="ECO:0000313" key="3">
    <source>
        <dbReference type="EMBL" id="CAL6049478.1"/>
    </source>
</evidence>
<reference evidence="3 4" key="2">
    <citation type="submission" date="2024-07" db="EMBL/GenBank/DDBJ databases">
        <authorList>
            <person name="Akdeniz Z."/>
        </authorList>
    </citation>
    <scope>NUCLEOTIDE SEQUENCE [LARGE SCALE GENOMIC DNA]</scope>
</reference>
<dbReference type="AlphaFoldDB" id="A0AA86TST5"/>
<protein>
    <submittedName>
        <fullName evidence="3">Hypothetical_protein</fullName>
    </submittedName>
</protein>
<proteinExistence type="predicted"/>
<dbReference type="Proteomes" id="UP001642409">
    <property type="component" value="Unassembled WGS sequence"/>
</dbReference>